<dbReference type="PANTHER" id="PTHR31040">
    <property type="entry name" value="NURIM"/>
    <property type="match status" value="1"/>
</dbReference>
<comment type="subcellular location">
    <subcellularLocation>
        <location evidence="2">Membrane</location>
        <topology evidence="2">Multi-pass membrane protein</topology>
    </subcellularLocation>
</comment>
<accession>A0A0R3LDD0</accession>
<dbReference type="Gene3D" id="1.20.120.1630">
    <property type="match status" value="1"/>
</dbReference>
<dbReference type="Pfam" id="PF07298">
    <property type="entry name" value="NnrU"/>
    <property type="match status" value="1"/>
</dbReference>
<evidence type="ECO:0000256" key="2">
    <source>
        <dbReference type="ARBA" id="ARBA00004141"/>
    </source>
</evidence>
<proteinExistence type="inferred from homology"/>
<protein>
    <recommendedName>
        <fullName evidence="4">methanethiol S-methyltransferase</fullName>
        <ecNumber evidence="4">2.1.1.334</ecNumber>
    </recommendedName>
</protein>
<evidence type="ECO:0000256" key="6">
    <source>
        <dbReference type="ARBA" id="ARBA00022679"/>
    </source>
</evidence>
<feature type="transmembrane region" description="Helical" evidence="12">
    <location>
        <begin position="101"/>
        <end position="118"/>
    </location>
</feature>
<comment type="function">
    <text evidence="1">Catalyzes the methylation of methanethiol (MeSH) to yield dimethylsulphide (DMS).</text>
</comment>
<feature type="transmembrane region" description="Helical" evidence="12">
    <location>
        <begin position="133"/>
        <end position="155"/>
    </location>
</feature>
<dbReference type="InterPro" id="IPR009915">
    <property type="entry name" value="NnrU_dom"/>
</dbReference>
<evidence type="ECO:0000313" key="15">
    <source>
        <dbReference type="Proteomes" id="UP000051913"/>
    </source>
</evidence>
<evidence type="ECO:0000256" key="10">
    <source>
        <dbReference type="ARBA" id="ARBA00023136"/>
    </source>
</evidence>
<keyword evidence="8 12" id="KW-0812">Transmembrane</keyword>
<evidence type="ECO:0000256" key="5">
    <source>
        <dbReference type="ARBA" id="ARBA00022603"/>
    </source>
</evidence>
<dbReference type="STRING" id="1518501.CQ10_32875"/>
<evidence type="ECO:0000256" key="11">
    <source>
        <dbReference type="ARBA" id="ARBA00048134"/>
    </source>
</evidence>
<sequence>MTEAQVINPAMPGNRVLRFTAFLFGGVAYLTFLFTILYAIGFVSGLVVPKAIDTGANSGIFEAIIVNLALMSLFAVQHSVMARKSFKHWWTQFIPKSVERSTYVLCASLTLLLLFWQWSPMPAVIWSIQEPEMAMVIATLSFVGWVIVFTSTFLINHFELFGLHQVANNLVAREMPPPVFRTPFFYRFVRHPIYLGFIIAFWAAPTMSAGHLLFAAVTTAYIFVGIMLEERDLVGMFGDEYRRYRERVSMLFPWYKRS</sequence>
<organism evidence="14 15">
    <name type="scientific">Bradyrhizobium valentinum</name>
    <dbReference type="NCBI Taxonomy" id="1518501"/>
    <lineage>
        <taxon>Bacteria</taxon>
        <taxon>Pseudomonadati</taxon>
        <taxon>Pseudomonadota</taxon>
        <taxon>Alphaproteobacteria</taxon>
        <taxon>Hyphomicrobiales</taxon>
        <taxon>Nitrobacteraceae</taxon>
        <taxon>Bradyrhizobium</taxon>
    </lineage>
</organism>
<feature type="transmembrane region" description="Helical" evidence="12">
    <location>
        <begin position="21"/>
        <end position="48"/>
    </location>
</feature>
<dbReference type="PANTHER" id="PTHR31040:SF1">
    <property type="entry name" value="NURIM"/>
    <property type="match status" value="1"/>
</dbReference>
<dbReference type="InterPro" id="IPR033580">
    <property type="entry name" value="Nurim-like"/>
</dbReference>
<keyword evidence="6" id="KW-0808">Transferase</keyword>
<evidence type="ECO:0000313" key="14">
    <source>
        <dbReference type="EMBL" id="KRR03187.1"/>
    </source>
</evidence>
<keyword evidence="7" id="KW-0949">S-adenosyl-L-methionine</keyword>
<dbReference type="InterPro" id="IPR054700">
    <property type="entry name" value="MddA"/>
</dbReference>
<dbReference type="AlphaFoldDB" id="A0A0R3LDD0"/>
<dbReference type="Proteomes" id="UP000051913">
    <property type="component" value="Unassembled WGS sequence"/>
</dbReference>
<keyword evidence="10 12" id="KW-0472">Membrane</keyword>
<gene>
    <name evidence="14" type="ORF">CP49_04410</name>
</gene>
<evidence type="ECO:0000256" key="1">
    <source>
        <dbReference type="ARBA" id="ARBA00002096"/>
    </source>
</evidence>
<evidence type="ECO:0000256" key="12">
    <source>
        <dbReference type="SAM" id="Phobius"/>
    </source>
</evidence>
<dbReference type="RefSeq" id="WP_057852957.1">
    <property type="nucleotide sequence ID" value="NZ_LLXX01000143.1"/>
</dbReference>
<dbReference type="GO" id="GO:0016020">
    <property type="term" value="C:membrane"/>
    <property type="evidence" value="ECO:0007669"/>
    <property type="project" value="UniProtKB-SubCell"/>
</dbReference>
<keyword evidence="15" id="KW-1185">Reference proteome</keyword>
<keyword evidence="5" id="KW-0489">Methyltransferase</keyword>
<reference evidence="14 15" key="1">
    <citation type="submission" date="2014-03" db="EMBL/GenBank/DDBJ databases">
        <title>Bradyrhizobium valentinum sp. nov., isolated from effective nodules of Lupinus mariae-josephae, a lupine endemic of basic-lime soils in Eastern Spain.</title>
        <authorList>
            <person name="Duran D."/>
            <person name="Rey L."/>
            <person name="Navarro A."/>
            <person name="Busquets A."/>
            <person name="Imperial J."/>
            <person name="Ruiz-Argueso T."/>
        </authorList>
    </citation>
    <scope>NUCLEOTIDE SEQUENCE [LARGE SCALE GENOMIC DNA]</scope>
    <source>
        <strain evidence="14 15">LmjM3</strain>
    </source>
</reference>
<evidence type="ECO:0000256" key="7">
    <source>
        <dbReference type="ARBA" id="ARBA00022691"/>
    </source>
</evidence>
<evidence type="ECO:0000256" key="8">
    <source>
        <dbReference type="ARBA" id="ARBA00022692"/>
    </source>
</evidence>
<dbReference type="EC" id="2.1.1.334" evidence="4"/>
<dbReference type="NCBIfam" id="NF045656">
    <property type="entry name" value="MeththiolMtaseMddA"/>
    <property type="match status" value="1"/>
</dbReference>
<feature type="domain" description="NnrU" evidence="13">
    <location>
        <begin position="69"/>
        <end position="227"/>
    </location>
</feature>
<comment type="catalytic activity">
    <reaction evidence="11">
        <text>methanethiol + S-adenosyl-L-methionine = dimethyl sulfide + S-adenosyl-L-homocysteine + H(+)</text>
        <dbReference type="Rhea" id="RHEA:50428"/>
        <dbReference type="ChEBI" id="CHEBI:15378"/>
        <dbReference type="ChEBI" id="CHEBI:16007"/>
        <dbReference type="ChEBI" id="CHEBI:17437"/>
        <dbReference type="ChEBI" id="CHEBI:57856"/>
        <dbReference type="ChEBI" id="CHEBI:59789"/>
        <dbReference type="EC" id="2.1.1.334"/>
    </reaction>
</comment>
<evidence type="ECO:0000256" key="4">
    <source>
        <dbReference type="ARBA" id="ARBA00012149"/>
    </source>
</evidence>
<evidence type="ECO:0000256" key="3">
    <source>
        <dbReference type="ARBA" id="ARBA00010631"/>
    </source>
</evidence>
<comment type="caution">
    <text evidence="14">The sequence shown here is derived from an EMBL/GenBank/DDBJ whole genome shotgun (WGS) entry which is preliminary data.</text>
</comment>
<comment type="similarity">
    <text evidence="3">Belongs to the nurim family.</text>
</comment>
<name>A0A0R3LDD0_9BRAD</name>
<dbReference type="GO" id="GO:0032259">
    <property type="term" value="P:methylation"/>
    <property type="evidence" value="ECO:0007669"/>
    <property type="project" value="UniProtKB-KW"/>
</dbReference>
<evidence type="ECO:0000256" key="9">
    <source>
        <dbReference type="ARBA" id="ARBA00022989"/>
    </source>
</evidence>
<dbReference type="EMBL" id="LLXX01000143">
    <property type="protein sequence ID" value="KRR03187.1"/>
    <property type="molecule type" value="Genomic_DNA"/>
</dbReference>
<keyword evidence="9 12" id="KW-1133">Transmembrane helix</keyword>
<evidence type="ECO:0000259" key="13">
    <source>
        <dbReference type="Pfam" id="PF07298"/>
    </source>
</evidence>
<feature type="transmembrane region" description="Helical" evidence="12">
    <location>
        <begin position="60"/>
        <end position="80"/>
    </location>
</feature>
<dbReference type="GO" id="GO:0008168">
    <property type="term" value="F:methyltransferase activity"/>
    <property type="evidence" value="ECO:0007669"/>
    <property type="project" value="UniProtKB-KW"/>
</dbReference>